<dbReference type="EMBL" id="VJWX01000018">
    <property type="protein sequence ID" value="TVT60922.1"/>
    <property type="molecule type" value="Genomic_DNA"/>
</dbReference>
<dbReference type="InterPro" id="IPR008920">
    <property type="entry name" value="TF_FadR/GntR_C"/>
</dbReference>
<keyword evidence="6" id="KW-1185">Reference proteome</keyword>
<reference evidence="5 6" key="1">
    <citation type="submission" date="2019-07" db="EMBL/GenBank/DDBJ databases">
        <authorList>
            <person name="Duangmal K."/>
            <person name="Teo W.F.A."/>
        </authorList>
    </citation>
    <scope>NUCLEOTIDE SEQUENCE [LARGE SCALE GENOMIC DNA]</scope>
    <source>
        <strain evidence="5 6">TBRC 6029</strain>
    </source>
</reference>
<evidence type="ECO:0000256" key="3">
    <source>
        <dbReference type="ARBA" id="ARBA00023163"/>
    </source>
</evidence>
<dbReference type="SUPFAM" id="SSF48008">
    <property type="entry name" value="GntR ligand-binding domain-like"/>
    <property type="match status" value="1"/>
</dbReference>
<dbReference type="InterPro" id="IPR036388">
    <property type="entry name" value="WH-like_DNA-bd_sf"/>
</dbReference>
<dbReference type="AlphaFoldDB" id="A0A558DIS3"/>
<dbReference type="PROSITE" id="PS50949">
    <property type="entry name" value="HTH_GNTR"/>
    <property type="match status" value="1"/>
</dbReference>
<dbReference type="SUPFAM" id="SSF46785">
    <property type="entry name" value="Winged helix' DNA-binding domain"/>
    <property type="match status" value="1"/>
</dbReference>
<keyword evidence="2" id="KW-0238">DNA-binding</keyword>
<keyword evidence="3" id="KW-0804">Transcription</keyword>
<dbReference type="PANTHER" id="PTHR43537:SF24">
    <property type="entry name" value="GLUCONATE OPERON TRANSCRIPTIONAL REPRESSOR"/>
    <property type="match status" value="1"/>
</dbReference>
<dbReference type="Gene3D" id="1.10.10.10">
    <property type="entry name" value="Winged helix-like DNA-binding domain superfamily/Winged helix DNA-binding domain"/>
    <property type="match status" value="1"/>
</dbReference>
<dbReference type="Pfam" id="PF00392">
    <property type="entry name" value="GntR"/>
    <property type="match status" value="1"/>
</dbReference>
<dbReference type="GO" id="GO:0003677">
    <property type="term" value="F:DNA binding"/>
    <property type="evidence" value="ECO:0007669"/>
    <property type="project" value="UniProtKB-KW"/>
</dbReference>
<dbReference type="CDD" id="cd07377">
    <property type="entry name" value="WHTH_GntR"/>
    <property type="match status" value="1"/>
</dbReference>
<dbReference type="PANTHER" id="PTHR43537">
    <property type="entry name" value="TRANSCRIPTIONAL REGULATOR, GNTR FAMILY"/>
    <property type="match status" value="1"/>
</dbReference>
<comment type="caution">
    <text evidence="5">The sequence shown here is derived from an EMBL/GenBank/DDBJ whole genome shotgun (WGS) entry which is preliminary data.</text>
</comment>
<organism evidence="5 6">
    <name type="scientific">Amycolatopsis rhizosphaerae</name>
    <dbReference type="NCBI Taxonomy" id="2053003"/>
    <lineage>
        <taxon>Bacteria</taxon>
        <taxon>Bacillati</taxon>
        <taxon>Actinomycetota</taxon>
        <taxon>Actinomycetes</taxon>
        <taxon>Pseudonocardiales</taxon>
        <taxon>Pseudonocardiaceae</taxon>
        <taxon>Amycolatopsis</taxon>
    </lineage>
</organism>
<evidence type="ECO:0000256" key="2">
    <source>
        <dbReference type="ARBA" id="ARBA00023125"/>
    </source>
</evidence>
<evidence type="ECO:0000256" key="1">
    <source>
        <dbReference type="ARBA" id="ARBA00023015"/>
    </source>
</evidence>
<evidence type="ECO:0000313" key="6">
    <source>
        <dbReference type="Proteomes" id="UP000320011"/>
    </source>
</evidence>
<protein>
    <submittedName>
        <fullName evidence="5">GntR family transcriptional regulator</fullName>
    </submittedName>
</protein>
<dbReference type="InterPro" id="IPR011711">
    <property type="entry name" value="GntR_C"/>
</dbReference>
<dbReference type="PRINTS" id="PR00035">
    <property type="entry name" value="HTHGNTR"/>
</dbReference>
<feature type="domain" description="HTH gntR-type" evidence="4">
    <location>
        <begin position="3"/>
        <end position="70"/>
    </location>
</feature>
<accession>A0A558DIS3</accession>
<dbReference type="SMART" id="SM00895">
    <property type="entry name" value="FCD"/>
    <property type="match status" value="1"/>
</dbReference>
<dbReference type="GO" id="GO:0003700">
    <property type="term" value="F:DNA-binding transcription factor activity"/>
    <property type="evidence" value="ECO:0007669"/>
    <property type="project" value="InterPro"/>
</dbReference>
<sequence length="223" mass="25290">MSGSAREHAYDMLRRGIADGTYPAGSWLREEDVAAAAGVSRTPIREALHRLQAEGLVQLMRHRGALVVGWTADDLDDLYELRSTIEGYGAGRAALHRTTDQLERLHKLCTTMDEMLPTAGEEEMQQLGTLSIEFHSEIHQASGNRQLAALVPSILAPPFVSEAFHHHTRLELERSFEHHRELVQAIEAQDREWAESIMRAHLRHGRQSLRRMERHLLLTPSEE</sequence>
<dbReference type="Gene3D" id="1.20.120.530">
    <property type="entry name" value="GntR ligand-binding domain-like"/>
    <property type="match status" value="1"/>
</dbReference>
<dbReference type="RefSeq" id="WP_144585829.1">
    <property type="nucleotide sequence ID" value="NZ_VJWX01000018.1"/>
</dbReference>
<dbReference type="OrthoDB" id="8680240at2"/>
<keyword evidence="1" id="KW-0805">Transcription regulation</keyword>
<gene>
    <name evidence="5" type="ORF">FNH05_03645</name>
</gene>
<proteinExistence type="predicted"/>
<reference evidence="5 6" key="2">
    <citation type="submission" date="2019-08" db="EMBL/GenBank/DDBJ databases">
        <title>Amycolatopsis acidicola sp. nov., isolated from peat swamp forest soil.</title>
        <authorList>
            <person name="Srisuk N."/>
        </authorList>
    </citation>
    <scope>NUCLEOTIDE SEQUENCE [LARGE SCALE GENOMIC DNA]</scope>
    <source>
        <strain evidence="5 6">TBRC 6029</strain>
    </source>
</reference>
<name>A0A558DIS3_9PSEU</name>
<evidence type="ECO:0000313" key="5">
    <source>
        <dbReference type="EMBL" id="TVT60922.1"/>
    </source>
</evidence>
<dbReference type="InterPro" id="IPR000524">
    <property type="entry name" value="Tscrpt_reg_HTH_GntR"/>
</dbReference>
<evidence type="ECO:0000259" key="4">
    <source>
        <dbReference type="PROSITE" id="PS50949"/>
    </source>
</evidence>
<dbReference type="InterPro" id="IPR036390">
    <property type="entry name" value="WH_DNA-bd_sf"/>
</dbReference>
<dbReference type="Proteomes" id="UP000320011">
    <property type="component" value="Unassembled WGS sequence"/>
</dbReference>
<dbReference type="Pfam" id="PF07729">
    <property type="entry name" value="FCD"/>
    <property type="match status" value="1"/>
</dbReference>
<dbReference type="SMART" id="SM00345">
    <property type="entry name" value="HTH_GNTR"/>
    <property type="match status" value="1"/>
</dbReference>